<name>A0A0P1AZP8_PLAHL</name>
<dbReference type="AlphaFoldDB" id="A0A0P1AZP8"/>
<reference evidence="2" key="1">
    <citation type="submission" date="2014-09" db="EMBL/GenBank/DDBJ databases">
        <authorList>
            <person name="Sharma Rahul"/>
            <person name="Thines Marco"/>
        </authorList>
    </citation>
    <scope>NUCLEOTIDE SEQUENCE [LARGE SCALE GENOMIC DNA]</scope>
</reference>
<proteinExistence type="predicted"/>
<organism evidence="1 2">
    <name type="scientific">Plasmopara halstedii</name>
    <name type="common">Downy mildew of sunflower</name>
    <dbReference type="NCBI Taxonomy" id="4781"/>
    <lineage>
        <taxon>Eukaryota</taxon>
        <taxon>Sar</taxon>
        <taxon>Stramenopiles</taxon>
        <taxon>Oomycota</taxon>
        <taxon>Peronosporomycetes</taxon>
        <taxon>Peronosporales</taxon>
        <taxon>Peronosporaceae</taxon>
        <taxon>Plasmopara</taxon>
    </lineage>
</organism>
<sequence length="126" mass="14933">MIPLQEFLEVILKQEVESMLDELIGIRWTWRTDHLLRKKIRPNLVFSKFSICLHESDKSDSSALLWILNYVYRCRKHLFFTFDDIILISMEIPADKKPAEDMLQSMFSSTTMLTTSLQRQSQPAFF</sequence>
<protein>
    <submittedName>
        <fullName evidence="1">Uncharacterized protein</fullName>
    </submittedName>
</protein>
<evidence type="ECO:0000313" key="2">
    <source>
        <dbReference type="Proteomes" id="UP000054928"/>
    </source>
</evidence>
<accession>A0A0P1AZP8</accession>
<dbReference type="GeneID" id="36400299"/>
<dbReference type="RefSeq" id="XP_024584290.1">
    <property type="nucleotide sequence ID" value="XM_024718941.1"/>
</dbReference>
<evidence type="ECO:0000313" key="1">
    <source>
        <dbReference type="EMBL" id="CEG47921.1"/>
    </source>
</evidence>
<dbReference type="Proteomes" id="UP000054928">
    <property type="component" value="Unassembled WGS sequence"/>
</dbReference>
<keyword evidence="2" id="KW-1185">Reference proteome</keyword>
<dbReference type="EMBL" id="CCYD01002864">
    <property type="protein sequence ID" value="CEG47921.1"/>
    <property type="molecule type" value="Genomic_DNA"/>
</dbReference>